<evidence type="ECO:0008006" key="3">
    <source>
        <dbReference type="Google" id="ProtNLM"/>
    </source>
</evidence>
<proteinExistence type="predicted"/>
<sequence>MKQKQNRVFFFGILLILTAILAYSLLDQRKEEDMIQKIEKFRREKDEAFKYRDDSPIENREAFTHLNYFPPKTQYRIKARWVPIDENEADFLVQMTDSTFDRLRSVAYAYFEYEGKEYRLLLFEKEGNASYWFLPFKDASNGKETYEGGRYLDVEKPKGNTLILDFNFAYNPYCAYSPDYSCPIPPAQNHLDFAILAGEKKFAADSSSTSKP</sequence>
<dbReference type="EMBL" id="JAASRN010000002">
    <property type="protein sequence ID" value="NIK74084.1"/>
    <property type="molecule type" value="Genomic_DNA"/>
</dbReference>
<dbReference type="AlphaFoldDB" id="A0A846MR72"/>
<protein>
    <recommendedName>
        <fullName evidence="3">DUF1684 domain-containing protein</fullName>
    </recommendedName>
</protein>
<dbReference type="RefSeq" id="WP_166919421.1">
    <property type="nucleotide sequence ID" value="NZ_JAASRN010000002.1"/>
</dbReference>
<keyword evidence="2" id="KW-1185">Reference proteome</keyword>
<dbReference type="InterPro" id="IPR012467">
    <property type="entry name" value="DUF1684"/>
</dbReference>
<gene>
    <name evidence="1" type="ORF">FHS56_001597</name>
</gene>
<organism evidence="1 2">
    <name type="scientific">Thermonema lapsum</name>
    <dbReference type="NCBI Taxonomy" id="28195"/>
    <lineage>
        <taxon>Bacteria</taxon>
        <taxon>Pseudomonadati</taxon>
        <taxon>Bacteroidota</taxon>
        <taxon>Cytophagia</taxon>
        <taxon>Cytophagales</taxon>
        <taxon>Thermonemataceae</taxon>
        <taxon>Thermonema</taxon>
    </lineage>
</organism>
<reference evidence="1 2" key="1">
    <citation type="submission" date="2020-03" db="EMBL/GenBank/DDBJ databases">
        <title>Genomic Encyclopedia of Type Strains, Phase IV (KMG-IV): sequencing the most valuable type-strain genomes for metagenomic binning, comparative biology and taxonomic classification.</title>
        <authorList>
            <person name="Goeker M."/>
        </authorList>
    </citation>
    <scope>NUCLEOTIDE SEQUENCE [LARGE SCALE GENOMIC DNA]</scope>
    <source>
        <strain evidence="1 2">DSM 5718</strain>
    </source>
</reference>
<dbReference type="Pfam" id="PF07920">
    <property type="entry name" value="DUF1684"/>
    <property type="match status" value="1"/>
</dbReference>
<accession>A0A846MR72</accession>
<dbReference type="PANTHER" id="PTHR41913:SF1">
    <property type="entry name" value="DUF1684 DOMAIN-CONTAINING PROTEIN"/>
    <property type="match status" value="1"/>
</dbReference>
<evidence type="ECO:0000313" key="2">
    <source>
        <dbReference type="Proteomes" id="UP000537126"/>
    </source>
</evidence>
<evidence type="ECO:0000313" key="1">
    <source>
        <dbReference type="EMBL" id="NIK74084.1"/>
    </source>
</evidence>
<comment type="caution">
    <text evidence="1">The sequence shown here is derived from an EMBL/GenBank/DDBJ whole genome shotgun (WGS) entry which is preliminary data.</text>
</comment>
<dbReference type="PANTHER" id="PTHR41913">
    <property type="entry name" value="DUF1684 DOMAIN-CONTAINING PROTEIN"/>
    <property type="match status" value="1"/>
</dbReference>
<dbReference type="Proteomes" id="UP000537126">
    <property type="component" value="Unassembled WGS sequence"/>
</dbReference>
<name>A0A846MR72_9BACT</name>